<comment type="caution">
    <text evidence="1">The sequence shown here is derived from an EMBL/GenBank/DDBJ whole genome shotgun (WGS) entry which is preliminary data.</text>
</comment>
<reference evidence="1 2" key="1">
    <citation type="journal article" date="2018" name="Nat. Biotechnol.">
        <title>A standardized bacterial taxonomy based on genome phylogeny substantially revises the tree of life.</title>
        <authorList>
            <person name="Parks D.H."/>
            <person name="Chuvochina M."/>
            <person name="Waite D.W."/>
            <person name="Rinke C."/>
            <person name="Skarshewski A."/>
            <person name="Chaumeil P.A."/>
            <person name="Hugenholtz P."/>
        </authorList>
    </citation>
    <scope>NUCLEOTIDE SEQUENCE [LARGE SCALE GENOMIC DNA]</scope>
    <source>
        <strain evidence="1">UBA9667</strain>
    </source>
</reference>
<protein>
    <recommendedName>
        <fullName evidence="3">Abortive infection protein-like C-terminal domain-containing protein</fullName>
    </recommendedName>
</protein>
<sequence>MNWVAIFNRLFEIINTQGDTYYGGTRFLNTIREVNYAVPNYQTYIDQRREQNKSTSRRDYYFDLFMEQPEQDRRQITDSILDTVGHLQPDKTESIRQLLGQAQQVQAHQVAIPQDLWNADRLTEYLEGMDNAITEGNYEYTLTLAYTCLEGFYKSFIREKIPAQIALTELTPMSVQIRNFIKVQLNANGIAYPEQVLTLISTVTNAVCNARNDFSDSHSGNRAEKWVAVYLRDNVNSIVKMLLNFI</sequence>
<dbReference type="AlphaFoldDB" id="A0A3D2SJ44"/>
<evidence type="ECO:0000313" key="2">
    <source>
        <dbReference type="Proteomes" id="UP000263098"/>
    </source>
</evidence>
<proteinExistence type="predicted"/>
<dbReference type="EMBL" id="DPVG01000459">
    <property type="protein sequence ID" value="HCK25530.1"/>
    <property type="molecule type" value="Genomic_DNA"/>
</dbReference>
<gene>
    <name evidence="1" type="ORF">DHW31_12335</name>
</gene>
<name>A0A3D2SJ44_9BACE</name>
<evidence type="ECO:0008006" key="3">
    <source>
        <dbReference type="Google" id="ProtNLM"/>
    </source>
</evidence>
<evidence type="ECO:0000313" key="1">
    <source>
        <dbReference type="EMBL" id="HCK25530.1"/>
    </source>
</evidence>
<dbReference type="Proteomes" id="UP000263098">
    <property type="component" value="Unassembled WGS sequence"/>
</dbReference>
<organism evidence="1 2">
    <name type="scientific">Bacteroides graminisolvens</name>
    <dbReference type="NCBI Taxonomy" id="477666"/>
    <lineage>
        <taxon>Bacteria</taxon>
        <taxon>Pseudomonadati</taxon>
        <taxon>Bacteroidota</taxon>
        <taxon>Bacteroidia</taxon>
        <taxon>Bacteroidales</taxon>
        <taxon>Bacteroidaceae</taxon>
        <taxon>Bacteroides</taxon>
    </lineage>
</organism>
<accession>A0A3D2SJ44</accession>